<reference evidence="1" key="1">
    <citation type="submission" date="2023-10" db="EMBL/GenBank/DDBJ databases">
        <authorList>
            <person name="Chen Y."/>
            <person name="Shah S."/>
            <person name="Dougan E. K."/>
            <person name="Thang M."/>
            <person name="Chan C."/>
        </authorList>
    </citation>
    <scope>NUCLEOTIDE SEQUENCE [LARGE SCALE GENOMIC DNA]</scope>
</reference>
<organism evidence="1 2">
    <name type="scientific">Prorocentrum cordatum</name>
    <dbReference type="NCBI Taxonomy" id="2364126"/>
    <lineage>
        <taxon>Eukaryota</taxon>
        <taxon>Sar</taxon>
        <taxon>Alveolata</taxon>
        <taxon>Dinophyceae</taxon>
        <taxon>Prorocentrales</taxon>
        <taxon>Prorocentraceae</taxon>
        <taxon>Prorocentrum</taxon>
    </lineage>
</organism>
<dbReference type="Proteomes" id="UP001189429">
    <property type="component" value="Unassembled WGS sequence"/>
</dbReference>
<dbReference type="EMBL" id="CAUYUJ010014804">
    <property type="protein sequence ID" value="CAK0846218.1"/>
    <property type="molecule type" value="Genomic_DNA"/>
</dbReference>
<gene>
    <name evidence="1" type="ORF">PCOR1329_LOCUS39778</name>
</gene>
<comment type="caution">
    <text evidence="1">The sequence shown here is derived from an EMBL/GenBank/DDBJ whole genome shotgun (WGS) entry which is preliminary data.</text>
</comment>
<protein>
    <submittedName>
        <fullName evidence="1">Uncharacterized protein</fullName>
    </submittedName>
</protein>
<feature type="non-terminal residue" evidence="1">
    <location>
        <position position="141"/>
    </location>
</feature>
<sequence>MAGRCYDQNKEKVLIHLGPSIRATTVGSLLQTGESGATDHMGREFKDWLKAQHYEQRFSCLVDRSDAAGYGCQTSSLRYGRDEAQGIERRATSYFLDLCYKAQGSERRATPSLIDSRSEVQGFEASSTAPPPMYLLGFLSE</sequence>
<proteinExistence type="predicted"/>
<keyword evidence="2" id="KW-1185">Reference proteome</keyword>
<accession>A0ABN9TJS9</accession>
<evidence type="ECO:0000313" key="1">
    <source>
        <dbReference type="EMBL" id="CAK0846218.1"/>
    </source>
</evidence>
<evidence type="ECO:0000313" key="2">
    <source>
        <dbReference type="Proteomes" id="UP001189429"/>
    </source>
</evidence>
<name>A0ABN9TJS9_9DINO</name>